<dbReference type="OrthoDB" id="4775040at2"/>
<evidence type="ECO:0000313" key="5">
    <source>
        <dbReference type="Proteomes" id="UP000269998"/>
    </source>
</evidence>
<evidence type="ECO:0000256" key="2">
    <source>
        <dbReference type="ARBA" id="ARBA00023163"/>
    </source>
</evidence>
<dbReference type="InterPro" id="IPR050707">
    <property type="entry name" value="HTH_MetabolicPath_Reg"/>
</dbReference>
<dbReference type="InterPro" id="IPR005471">
    <property type="entry name" value="Tscrpt_reg_IclR_N"/>
</dbReference>
<reference evidence="5" key="1">
    <citation type="submission" date="2018-02" db="EMBL/GenBank/DDBJ databases">
        <authorList>
            <person name="Seth-Smith MB H."/>
            <person name="Seth-Smith H."/>
        </authorList>
    </citation>
    <scope>NUCLEOTIDE SEQUENCE [LARGE SCALE GENOMIC DNA]</scope>
</reference>
<keyword evidence="5" id="KW-1185">Reference proteome</keyword>
<dbReference type="PROSITE" id="PS51077">
    <property type="entry name" value="HTH_ICLR"/>
    <property type="match status" value="1"/>
</dbReference>
<dbReference type="EMBL" id="LR130759">
    <property type="protein sequence ID" value="VDM89540.1"/>
    <property type="molecule type" value="Genomic_DNA"/>
</dbReference>
<dbReference type="InterPro" id="IPR036390">
    <property type="entry name" value="WH_DNA-bd_sf"/>
</dbReference>
<evidence type="ECO:0000259" key="3">
    <source>
        <dbReference type="PROSITE" id="PS51077"/>
    </source>
</evidence>
<proteinExistence type="predicted"/>
<dbReference type="PANTHER" id="PTHR30136">
    <property type="entry name" value="HELIX-TURN-HELIX TRANSCRIPTIONAL REGULATOR, ICLR FAMILY"/>
    <property type="match status" value="1"/>
</dbReference>
<dbReference type="SUPFAM" id="SSF55781">
    <property type="entry name" value="GAF domain-like"/>
    <property type="match status" value="1"/>
</dbReference>
<accession>A0A447GGC2</accession>
<organism evidence="4 5">
    <name type="scientific">Mycobacterium basiliense</name>
    <dbReference type="NCBI Taxonomy" id="2094119"/>
    <lineage>
        <taxon>Bacteria</taxon>
        <taxon>Bacillati</taxon>
        <taxon>Actinomycetota</taxon>
        <taxon>Actinomycetes</taxon>
        <taxon>Mycobacteriales</taxon>
        <taxon>Mycobacteriaceae</taxon>
        <taxon>Mycobacterium</taxon>
    </lineage>
</organism>
<dbReference type="SMART" id="SM00346">
    <property type="entry name" value="HTH_ICLR"/>
    <property type="match status" value="1"/>
</dbReference>
<dbReference type="SUPFAM" id="SSF46785">
    <property type="entry name" value="Winged helix' DNA-binding domain"/>
    <property type="match status" value="1"/>
</dbReference>
<dbReference type="RefSeq" id="WP_158017387.1">
    <property type="nucleotide sequence ID" value="NZ_CBCSKE010000002.1"/>
</dbReference>
<keyword evidence="1" id="KW-0805">Transcription regulation</keyword>
<feature type="domain" description="HTH iclR-type" evidence="3">
    <location>
        <begin position="16"/>
        <end position="79"/>
    </location>
</feature>
<dbReference type="GO" id="GO:0003700">
    <property type="term" value="F:DNA-binding transcription factor activity"/>
    <property type="evidence" value="ECO:0007669"/>
    <property type="project" value="TreeGrafter"/>
</dbReference>
<dbReference type="InterPro" id="IPR029016">
    <property type="entry name" value="GAF-like_dom_sf"/>
</dbReference>
<evidence type="ECO:0000256" key="1">
    <source>
        <dbReference type="ARBA" id="ARBA00023015"/>
    </source>
</evidence>
<dbReference type="Proteomes" id="UP000269998">
    <property type="component" value="Chromosome"/>
</dbReference>
<keyword evidence="2" id="KW-0804">Transcription</keyword>
<dbReference type="Gene3D" id="1.10.10.10">
    <property type="entry name" value="Winged helix-like DNA-binding domain superfamily/Winged helix DNA-binding domain"/>
    <property type="match status" value="1"/>
</dbReference>
<name>A0A447GGC2_9MYCO</name>
<dbReference type="Pfam" id="PF09339">
    <property type="entry name" value="HTH_IclR"/>
    <property type="match status" value="1"/>
</dbReference>
<evidence type="ECO:0000313" key="4">
    <source>
        <dbReference type="EMBL" id="VDM89540.1"/>
    </source>
</evidence>
<dbReference type="KEGG" id="mbai:MB901379_03117"/>
<sequence length="303" mass="33077">MTQTVDPAAVSSQGLSPPTERVIAVLELLGRNPTKQFSLAEICRGLDISRATGHAILTTLAAREWAIRDPETARYTWGPAVAALATPSTAQLYRTDLQALATATGTQVMLARREGTTLVVIDTVGECPRGPRIWRGMRTPFIPPIGRDYVAWWSADAQLEWLQTIGTPSRPLQQRMMAVLNEIRQRGYVVERLTQQYVRVYTALRALSADGEVDEITTRLARAYADLAVIDVLDGELSKGTTHSVATMSAPIRNPDGVATMTVLAAVFSTLDGPAIRALGEQLRRTAHAMEQRTVRYGDPTPA</sequence>
<gene>
    <name evidence="4" type="ORF">MB901379_03117</name>
</gene>
<dbReference type="GO" id="GO:0045892">
    <property type="term" value="P:negative regulation of DNA-templated transcription"/>
    <property type="evidence" value="ECO:0007669"/>
    <property type="project" value="TreeGrafter"/>
</dbReference>
<protein>
    <submittedName>
        <fullName evidence="4">IclR helix-turn-helix domain protein</fullName>
    </submittedName>
</protein>
<dbReference type="PANTHER" id="PTHR30136:SF35">
    <property type="entry name" value="HTH-TYPE TRANSCRIPTIONAL REGULATOR RV1719"/>
    <property type="match status" value="1"/>
</dbReference>
<dbReference type="Gene3D" id="3.30.450.40">
    <property type="match status" value="1"/>
</dbReference>
<dbReference type="GO" id="GO:0003677">
    <property type="term" value="F:DNA binding"/>
    <property type="evidence" value="ECO:0007669"/>
    <property type="project" value="InterPro"/>
</dbReference>
<dbReference type="InterPro" id="IPR036388">
    <property type="entry name" value="WH-like_DNA-bd_sf"/>
</dbReference>
<dbReference type="AlphaFoldDB" id="A0A447GGC2"/>